<comment type="similarity">
    <text evidence="2">Belongs to the TspO/BZRP family.</text>
</comment>
<accession>A0A3P5WZM1</accession>
<keyword evidence="5 6" id="KW-0472">Membrane</keyword>
<gene>
    <name evidence="7" type="ORF">PSET11_01218</name>
</gene>
<dbReference type="CDD" id="cd15904">
    <property type="entry name" value="TSPO_MBR"/>
    <property type="match status" value="1"/>
</dbReference>
<organism evidence="7 8">
    <name type="scientific">Arthrobacter ulcerisalmonis</name>
    <dbReference type="NCBI Taxonomy" id="2483813"/>
    <lineage>
        <taxon>Bacteria</taxon>
        <taxon>Bacillati</taxon>
        <taxon>Actinomycetota</taxon>
        <taxon>Actinomycetes</taxon>
        <taxon>Micrococcales</taxon>
        <taxon>Micrococcaceae</taxon>
        <taxon>Arthrobacter</taxon>
    </lineage>
</organism>
<feature type="transmembrane region" description="Helical" evidence="6">
    <location>
        <begin position="137"/>
        <end position="158"/>
    </location>
</feature>
<dbReference type="InterPro" id="IPR004307">
    <property type="entry name" value="TspO_MBR"/>
</dbReference>
<evidence type="ECO:0000256" key="2">
    <source>
        <dbReference type="ARBA" id="ARBA00007524"/>
    </source>
</evidence>
<feature type="transmembrane region" description="Helical" evidence="6">
    <location>
        <begin position="105"/>
        <end position="125"/>
    </location>
</feature>
<dbReference type="FunFam" id="1.20.1260.100:FF:000001">
    <property type="entry name" value="translocator protein 2"/>
    <property type="match status" value="1"/>
</dbReference>
<dbReference type="AlphaFoldDB" id="A0A3P5WZM1"/>
<dbReference type="Pfam" id="PF03073">
    <property type="entry name" value="TspO_MBR"/>
    <property type="match status" value="1"/>
</dbReference>
<keyword evidence="3 6" id="KW-0812">Transmembrane</keyword>
<dbReference type="GO" id="GO:0016020">
    <property type="term" value="C:membrane"/>
    <property type="evidence" value="ECO:0007669"/>
    <property type="project" value="UniProtKB-SubCell"/>
</dbReference>
<dbReference type="Gene3D" id="1.20.1260.100">
    <property type="entry name" value="TspO/MBR protein"/>
    <property type="match status" value="1"/>
</dbReference>
<dbReference type="Proteomes" id="UP000280861">
    <property type="component" value="Unassembled WGS sequence"/>
</dbReference>
<protein>
    <submittedName>
        <fullName evidence="7">TspO/MBR family protein</fullName>
    </submittedName>
</protein>
<name>A0A3P5WZM1_9MICC</name>
<dbReference type="PIRSF" id="PIRSF005859">
    <property type="entry name" value="PBR"/>
    <property type="match status" value="1"/>
</dbReference>
<dbReference type="PANTHER" id="PTHR10057">
    <property type="entry name" value="PERIPHERAL-TYPE BENZODIAZEPINE RECEPTOR"/>
    <property type="match status" value="1"/>
</dbReference>
<evidence type="ECO:0000313" key="7">
    <source>
        <dbReference type="EMBL" id="VDC23776.1"/>
    </source>
</evidence>
<reference evidence="7 8" key="1">
    <citation type="submission" date="2018-11" db="EMBL/GenBank/DDBJ databases">
        <authorList>
            <person name="Criscuolo A."/>
        </authorList>
    </citation>
    <scope>NUCLEOTIDE SEQUENCE [LARGE SCALE GENOMIC DNA]</scope>
    <source>
        <strain evidence="7">AT11b</strain>
    </source>
</reference>
<comment type="subcellular location">
    <subcellularLocation>
        <location evidence="1">Membrane</location>
        <topology evidence="1">Multi-pass membrane protein</topology>
    </subcellularLocation>
</comment>
<evidence type="ECO:0000256" key="1">
    <source>
        <dbReference type="ARBA" id="ARBA00004141"/>
    </source>
</evidence>
<evidence type="ECO:0000256" key="5">
    <source>
        <dbReference type="ARBA" id="ARBA00023136"/>
    </source>
</evidence>
<keyword evidence="8" id="KW-1185">Reference proteome</keyword>
<evidence type="ECO:0000256" key="3">
    <source>
        <dbReference type="ARBA" id="ARBA00022692"/>
    </source>
</evidence>
<dbReference type="InterPro" id="IPR038330">
    <property type="entry name" value="TspO/MBR-related_sf"/>
</dbReference>
<evidence type="ECO:0000256" key="4">
    <source>
        <dbReference type="ARBA" id="ARBA00022989"/>
    </source>
</evidence>
<dbReference type="PANTHER" id="PTHR10057:SF0">
    <property type="entry name" value="TRANSLOCATOR PROTEIN"/>
    <property type="match status" value="1"/>
</dbReference>
<evidence type="ECO:0000313" key="8">
    <source>
        <dbReference type="Proteomes" id="UP000280861"/>
    </source>
</evidence>
<evidence type="ECO:0000256" key="6">
    <source>
        <dbReference type="SAM" id="Phobius"/>
    </source>
</evidence>
<proteinExistence type="inferred from homology"/>
<keyword evidence="4 6" id="KW-1133">Transmembrane helix</keyword>
<feature type="transmembrane region" description="Helical" evidence="6">
    <location>
        <begin position="47"/>
        <end position="67"/>
    </location>
</feature>
<dbReference type="GO" id="GO:0033013">
    <property type="term" value="P:tetrapyrrole metabolic process"/>
    <property type="evidence" value="ECO:0007669"/>
    <property type="project" value="UniProtKB-ARBA"/>
</dbReference>
<sequence length="160" mass="17684">MKQVLVLVGFIAASFVVAGLGGLASTSNVDGWYSTASKAPWTPPNWVFGPVWTVLYLLMAVAAWLVWRKGGPASRRFLRLYWVQLVLNLLWTPLFFALYPSFGTPALWLGFVDIATLAVVLVVLIRWAFPLSRAAGLILLPYIAWVAYASTLNLWAAINN</sequence>
<dbReference type="EMBL" id="UXAU01000019">
    <property type="protein sequence ID" value="VDC23776.1"/>
    <property type="molecule type" value="Genomic_DNA"/>
</dbReference>
<feature type="transmembrane region" description="Helical" evidence="6">
    <location>
        <begin position="79"/>
        <end position="99"/>
    </location>
</feature>